<dbReference type="Proteomes" id="UP000756387">
    <property type="component" value="Unassembled WGS sequence"/>
</dbReference>
<dbReference type="EMBL" id="JADCSA010000008">
    <property type="protein sequence ID" value="MBE7325014.1"/>
    <property type="molecule type" value="Genomic_DNA"/>
</dbReference>
<proteinExistence type="predicted"/>
<evidence type="ECO:0000259" key="2">
    <source>
        <dbReference type="Pfam" id="PF10006"/>
    </source>
</evidence>
<evidence type="ECO:0000313" key="3">
    <source>
        <dbReference type="EMBL" id="MBE7325014.1"/>
    </source>
</evidence>
<comment type="caution">
    <text evidence="3">The sequence shown here is derived from an EMBL/GenBank/DDBJ whole genome shotgun (WGS) entry which is preliminary data.</text>
</comment>
<evidence type="ECO:0000313" key="4">
    <source>
        <dbReference type="Proteomes" id="UP000756387"/>
    </source>
</evidence>
<feature type="domain" description="DUF2249" evidence="2">
    <location>
        <begin position="44"/>
        <end position="112"/>
    </location>
</feature>
<dbReference type="Pfam" id="PF10006">
    <property type="entry name" value="DUF2249"/>
    <property type="match status" value="1"/>
</dbReference>
<gene>
    <name evidence="3" type="ORF">IEQ44_10120</name>
</gene>
<dbReference type="InterPro" id="IPR018720">
    <property type="entry name" value="DUF2249"/>
</dbReference>
<sequence>MNSDHGADRATTGSTFTIASDADSARPQGHSCGCGEAHGAGHPELDVQTIPHAIRHATLFGALDSLASGQGVIFRATHDPVPLLRQLEERAPGAFAVDYLEAGPEQWRLQFLRT</sequence>
<feature type="region of interest" description="Disordered" evidence="1">
    <location>
        <begin position="1"/>
        <end position="43"/>
    </location>
</feature>
<name>A0ABR9RTV6_9ACTN</name>
<reference evidence="3 4" key="1">
    <citation type="submission" date="2020-10" db="EMBL/GenBank/DDBJ databases">
        <title>Nocardioides sp. isolated from sludge.</title>
        <authorList>
            <person name="Zhang X."/>
        </authorList>
    </citation>
    <scope>NUCLEOTIDE SEQUENCE [LARGE SCALE GENOMIC DNA]</scope>
    <source>
        <strain evidence="3 4">Y6</strain>
    </source>
</reference>
<dbReference type="RefSeq" id="WP_193638331.1">
    <property type="nucleotide sequence ID" value="NZ_JADCSA010000008.1"/>
</dbReference>
<organism evidence="3 4">
    <name type="scientific">Nocardioides malaquae</name>
    <dbReference type="NCBI Taxonomy" id="2773426"/>
    <lineage>
        <taxon>Bacteria</taxon>
        <taxon>Bacillati</taxon>
        <taxon>Actinomycetota</taxon>
        <taxon>Actinomycetes</taxon>
        <taxon>Propionibacteriales</taxon>
        <taxon>Nocardioidaceae</taxon>
        <taxon>Nocardioides</taxon>
    </lineage>
</organism>
<accession>A0ABR9RTV6</accession>
<evidence type="ECO:0000256" key="1">
    <source>
        <dbReference type="SAM" id="MobiDB-lite"/>
    </source>
</evidence>
<protein>
    <submittedName>
        <fullName evidence="3">DUF2249 domain-containing protein</fullName>
    </submittedName>
</protein>
<keyword evidence="4" id="KW-1185">Reference proteome</keyword>